<dbReference type="Proteomes" id="UP001217838">
    <property type="component" value="Unassembled WGS sequence"/>
</dbReference>
<accession>A0ABT5BME6</accession>
<protein>
    <submittedName>
        <fullName evidence="2">Uncharacterized protein</fullName>
    </submittedName>
</protein>
<organism evidence="2 3">
    <name type="scientific">Nannocystis radixulma</name>
    <dbReference type="NCBI Taxonomy" id="2995305"/>
    <lineage>
        <taxon>Bacteria</taxon>
        <taxon>Pseudomonadati</taxon>
        <taxon>Myxococcota</taxon>
        <taxon>Polyangia</taxon>
        <taxon>Nannocystales</taxon>
        <taxon>Nannocystaceae</taxon>
        <taxon>Nannocystis</taxon>
    </lineage>
</organism>
<proteinExistence type="predicted"/>
<feature type="region of interest" description="Disordered" evidence="1">
    <location>
        <begin position="25"/>
        <end position="123"/>
    </location>
</feature>
<sequence>MPPLTASRLALPILLLVACGDDNTTTAGGTTQSSTLATTSTSTLSGSDSEVPTTTASASDSSGSAGQTEGQTTTPTTGTTTTGDSSTTMPVASTSTSESTTTTSGTTGPDTTTTTTTMGNDTDCGGGGVIAFSHIWISNSPEGTVSKIDTQTLTEVGRYRTGANLTDPSRTSVNLKGDVAVTNRDGSITKIGAIDEHCKDINGVPGIQTSTGPFDVKAWGQDDCVLWNTPLLTAARPAAWTSGDKVDPNDPCSPLVDEKVWTSAPTGNDAFVYLLDGETGAIVGQVLVPGANGGLGIYGGAVDSNNDFWGVTYSAGPLVHVTYDTMQAETIPLPGGASAYGFTVDSKGRSWVGGWDGNLHRYDPADASWVKVAIPPQYPVLSRGMMEDENGDLWVAALFQPVGLLRVHTDTATFVEHVGAAALPGVQEPTGASVDVQGKVWLVDQYKDGGGAFVYDPVTKTSQWVGGLNGPYTYSDMTGFALKNVTPM</sequence>
<dbReference type="InterPro" id="IPR015943">
    <property type="entry name" value="WD40/YVTN_repeat-like_dom_sf"/>
</dbReference>
<evidence type="ECO:0000313" key="3">
    <source>
        <dbReference type="Proteomes" id="UP001217838"/>
    </source>
</evidence>
<dbReference type="Gene3D" id="2.130.10.10">
    <property type="entry name" value="YVTN repeat-like/Quinoprotein amine dehydrogenase"/>
    <property type="match status" value="1"/>
</dbReference>
<dbReference type="SUPFAM" id="SSF63829">
    <property type="entry name" value="Calcium-dependent phosphotriesterase"/>
    <property type="match status" value="1"/>
</dbReference>
<evidence type="ECO:0000313" key="2">
    <source>
        <dbReference type="EMBL" id="MDC0675346.1"/>
    </source>
</evidence>
<dbReference type="EMBL" id="JAQNDN010000027">
    <property type="protein sequence ID" value="MDC0675346.1"/>
    <property type="molecule type" value="Genomic_DNA"/>
</dbReference>
<dbReference type="RefSeq" id="WP_272010338.1">
    <property type="nucleotide sequence ID" value="NZ_JAQNDN010000027.1"/>
</dbReference>
<gene>
    <name evidence="2" type="ORF">POL58_46820</name>
</gene>
<keyword evidence="3" id="KW-1185">Reference proteome</keyword>
<comment type="caution">
    <text evidence="2">The sequence shown here is derived from an EMBL/GenBank/DDBJ whole genome shotgun (WGS) entry which is preliminary data.</text>
</comment>
<reference evidence="2 3" key="1">
    <citation type="submission" date="2022-11" db="EMBL/GenBank/DDBJ databases">
        <title>Minimal conservation of predation-associated metabolite biosynthetic gene clusters underscores biosynthetic potential of Myxococcota including descriptions for ten novel species: Archangium lansinium sp. nov., Myxococcus landrumus sp. nov., Nannocystis bai.</title>
        <authorList>
            <person name="Ahearne A."/>
            <person name="Stevens C."/>
            <person name="Dowd S."/>
        </authorList>
    </citation>
    <scope>NUCLEOTIDE SEQUENCE [LARGE SCALE GENOMIC DNA]</scope>
    <source>
        <strain evidence="2 3">NCELM</strain>
    </source>
</reference>
<evidence type="ECO:0000256" key="1">
    <source>
        <dbReference type="SAM" id="MobiDB-lite"/>
    </source>
</evidence>
<name>A0ABT5BME6_9BACT</name>